<dbReference type="Gramene" id="Pp3c26_5339V3.1">
    <property type="protein sequence ID" value="PAC:32918445.CDS.1"/>
    <property type="gene ID" value="Pp3c26_5339"/>
</dbReference>
<accession>A0A2K1IBY7</accession>
<reference evidence="2" key="3">
    <citation type="submission" date="2020-12" db="UniProtKB">
        <authorList>
            <consortium name="EnsemblPlants"/>
        </authorList>
    </citation>
    <scope>IDENTIFICATION</scope>
</reference>
<protein>
    <submittedName>
        <fullName evidence="1 2">Uncharacterized protein</fullName>
    </submittedName>
</protein>
<evidence type="ECO:0000313" key="2">
    <source>
        <dbReference type="EnsemblPlants" id="PAC:32918445.CDS.1"/>
    </source>
</evidence>
<dbReference type="InParanoid" id="A0A2K1IBY7"/>
<keyword evidence="3" id="KW-1185">Reference proteome</keyword>
<reference evidence="1 3" key="1">
    <citation type="journal article" date="2008" name="Science">
        <title>The Physcomitrella genome reveals evolutionary insights into the conquest of land by plants.</title>
        <authorList>
            <person name="Rensing S."/>
            <person name="Lang D."/>
            <person name="Zimmer A."/>
            <person name="Terry A."/>
            <person name="Salamov A."/>
            <person name="Shapiro H."/>
            <person name="Nishiyama T."/>
            <person name="Perroud P.-F."/>
            <person name="Lindquist E."/>
            <person name="Kamisugi Y."/>
            <person name="Tanahashi T."/>
            <person name="Sakakibara K."/>
            <person name="Fujita T."/>
            <person name="Oishi K."/>
            <person name="Shin-I T."/>
            <person name="Kuroki Y."/>
            <person name="Toyoda A."/>
            <person name="Suzuki Y."/>
            <person name="Hashimoto A."/>
            <person name="Yamaguchi K."/>
            <person name="Sugano A."/>
            <person name="Kohara Y."/>
            <person name="Fujiyama A."/>
            <person name="Anterola A."/>
            <person name="Aoki S."/>
            <person name="Ashton N."/>
            <person name="Barbazuk W.B."/>
            <person name="Barker E."/>
            <person name="Bennetzen J."/>
            <person name="Bezanilla M."/>
            <person name="Blankenship R."/>
            <person name="Cho S.H."/>
            <person name="Dutcher S."/>
            <person name="Estelle M."/>
            <person name="Fawcett J.A."/>
            <person name="Gundlach H."/>
            <person name="Hanada K."/>
            <person name="Heyl A."/>
            <person name="Hicks K.A."/>
            <person name="Hugh J."/>
            <person name="Lohr M."/>
            <person name="Mayer K."/>
            <person name="Melkozernov A."/>
            <person name="Murata T."/>
            <person name="Nelson D."/>
            <person name="Pils B."/>
            <person name="Prigge M."/>
            <person name="Reiss B."/>
            <person name="Renner T."/>
            <person name="Rombauts S."/>
            <person name="Rushton P."/>
            <person name="Sanderfoot A."/>
            <person name="Schween G."/>
            <person name="Shiu S.-H."/>
            <person name="Stueber K."/>
            <person name="Theodoulou F.L."/>
            <person name="Tu H."/>
            <person name="Van de Peer Y."/>
            <person name="Verrier P.J."/>
            <person name="Waters E."/>
            <person name="Wood A."/>
            <person name="Yang L."/>
            <person name="Cove D."/>
            <person name="Cuming A."/>
            <person name="Hasebe M."/>
            <person name="Lucas S."/>
            <person name="Mishler D.B."/>
            <person name="Reski R."/>
            <person name="Grigoriev I."/>
            <person name="Quatrano R.S."/>
            <person name="Boore J.L."/>
        </authorList>
    </citation>
    <scope>NUCLEOTIDE SEQUENCE [LARGE SCALE GENOMIC DNA]</scope>
    <source>
        <strain evidence="2 3">cv. Gransden 2004</strain>
    </source>
</reference>
<evidence type="ECO:0000313" key="1">
    <source>
        <dbReference type="EMBL" id="PNR26777.1"/>
    </source>
</evidence>
<sequence length="129" mass="14932">MQENNLKIKEIEEQMEDCNGGANFLQMKEIGSYTEDGEGENKYFFQTIIIEGEGIQNFEDNMEFKDFEINGNKIESYGYSTLSKFVQVGDGNLNRIFLGDKKVFSTFERGEDVLPYTLDFVEEFKVKTL</sequence>
<gene>
    <name evidence="1" type="ORF">PHYPA_030258</name>
</gene>
<reference evidence="1 3" key="2">
    <citation type="journal article" date="2018" name="Plant J.">
        <title>The Physcomitrella patens chromosome-scale assembly reveals moss genome structure and evolution.</title>
        <authorList>
            <person name="Lang D."/>
            <person name="Ullrich K.K."/>
            <person name="Murat F."/>
            <person name="Fuchs J."/>
            <person name="Jenkins J."/>
            <person name="Haas F.B."/>
            <person name="Piednoel M."/>
            <person name="Gundlach H."/>
            <person name="Van Bel M."/>
            <person name="Meyberg R."/>
            <person name="Vives C."/>
            <person name="Morata J."/>
            <person name="Symeonidi A."/>
            <person name="Hiss M."/>
            <person name="Muchero W."/>
            <person name="Kamisugi Y."/>
            <person name="Saleh O."/>
            <person name="Blanc G."/>
            <person name="Decker E.L."/>
            <person name="van Gessel N."/>
            <person name="Grimwood J."/>
            <person name="Hayes R.D."/>
            <person name="Graham S.W."/>
            <person name="Gunter L.E."/>
            <person name="McDaniel S.F."/>
            <person name="Hoernstein S.N.W."/>
            <person name="Larsson A."/>
            <person name="Li F.W."/>
            <person name="Perroud P.F."/>
            <person name="Phillips J."/>
            <person name="Ranjan P."/>
            <person name="Rokshar D.S."/>
            <person name="Rothfels C.J."/>
            <person name="Schneider L."/>
            <person name="Shu S."/>
            <person name="Stevenson D.W."/>
            <person name="Thummler F."/>
            <person name="Tillich M."/>
            <person name="Villarreal Aguilar J.C."/>
            <person name="Widiez T."/>
            <person name="Wong G.K."/>
            <person name="Wymore A."/>
            <person name="Zhang Y."/>
            <person name="Zimmer A.D."/>
            <person name="Quatrano R.S."/>
            <person name="Mayer K.F.X."/>
            <person name="Goodstein D."/>
            <person name="Casacuberta J.M."/>
            <person name="Vandepoele K."/>
            <person name="Reski R."/>
            <person name="Cuming A.C."/>
            <person name="Tuskan G.A."/>
            <person name="Maumus F."/>
            <person name="Salse J."/>
            <person name="Schmutz J."/>
            <person name="Rensing S.A."/>
        </authorList>
    </citation>
    <scope>NUCLEOTIDE SEQUENCE [LARGE SCALE GENOMIC DNA]</scope>
    <source>
        <strain evidence="2 3">cv. Gransden 2004</strain>
    </source>
</reference>
<organism evidence="1">
    <name type="scientific">Physcomitrium patens</name>
    <name type="common">Spreading-leaved earth moss</name>
    <name type="synonym">Physcomitrella patens</name>
    <dbReference type="NCBI Taxonomy" id="3218"/>
    <lineage>
        <taxon>Eukaryota</taxon>
        <taxon>Viridiplantae</taxon>
        <taxon>Streptophyta</taxon>
        <taxon>Embryophyta</taxon>
        <taxon>Bryophyta</taxon>
        <taxon>Bryophytina</taxon>
        <taxon>Bryopsida</taxon>
        <taxon>Funariidae</taxon>
        <taxon>Funariales</taxon>
        <taxon>Funariaceae</taxon>
        <taxon>Physcomitrium</taxon>
    </lineage>
</organism>
<dbReference type="AlphaFoldDB" id="A0A2K1IBY7"/>
<name>A0A2K1IBY7_PHYPA</name>
<dbReference type="Proteomes" id="UP000006727">
    <property type="component" value="Chromosome 26"/>
</dbReference>
<dbReference type="EMBL" id="ABEU02000026">
    <property type="protein sequence ID" value="PNR26777.1"/>
    <property type="molecule type" value="Genomic_DNA"/>
</dbReference>
<dbReference type="EnsemblPlants" id="Pp3c26_5339V3.1">
    <property type="protein sequence ID" value="PAC:32918445.CDS.1"/>
    <property type="gene ID" value="Pp3c26_5339"/>
</dbReference>
<evidence type="ECO:0000313" key="3">
    <source>
        <dbReference type="Proteomes" id="UP000006727"/>
    </source>
</evidence>
<proteinExistence type="predicted"/>